<feature type="region of interest" description="Disordered" evidence="1">
    <location>
        <begin position="590"/>
        <end position="638"/>
    </location>
</feature>
<feature type="compositionally biased region" description="Basic residues" evidence="1">
    <location>
        <begin position="2106"/>
        <end position="2127"/>
    </location>
</feature>
<feature type="compositionally biased region" description="Low complexity" evidence="1">
    <location>
        <begin position="1647"/>
        <end position="1660"/>
    </location>
</feature>
<evidence type="ECO:0000313" key="4">
    <source>
        <dbReference type="Proteomes" id="UP001281761"/>
    </source>
</evidence>
<feature type="region of interest" description="Disordered" evidence="1">
    <location>
        <begin position="1613"/>
        <end position="1682"/>
    </location>
</feature>
<sequence length="2175" mass="241813">MYPVARHSLIDAAMHPQSKSRHSRGKKAVWASDLEDFAETAFCLMEFLSFESVSVDLIGIDTIDNIYQFFRFLFTDVFLPLLSPSKKKMWEDTIKHEIEESNKLAIPEDRQDVSSLTFPIPTQNQLAIVATSVSISLRMFSKMVSVRYIRELDAVKMVGWLMPLFQINLDIVNDLIETSIRILTFIFGAFPGLRSGMMDDIYEILTSHQAPYKIAPKEDTEFDNRDVQQDTTSSLTSSIPHHINLFLCIVQCSHGRDSADGEDGLMGETNKAKSDSTIATTRFMKRCSLEDMLKALSNLFRDWLSSMDGVSLPTASVTPQQNDDIANNPQLQGKVTKQSQKTSQPTSTQLTKALCASLSSLVSHLLPLLTDPEWPGATAVIFVLAQILTRSLNQHHHSAQNVSQCVIMRRTHTISILGEILGHLTSLTSVPKSCQPRLFDNVQQKETERLEKEETLLNQIIEHSHSMKSCPVDFSTFSHLPPPNPESKPQIPHAQPICANCCQPINIPSQRIPMQMLSPLTPSPTSRILNCSICQSPLHRVCSQHSRFGTPAVWTGEAVNRIGPLQKEESDEVVCLGCVLVSSQNHPLYGRGPLVDVPGQKEAKKPKKKGGKKQKATAETHDTETATINQDHPQPLQSLGPLQPRKPHLSETVIVSLILSLLSRLSSQVEDHSLLHSHKITSKQQVSSYRQKLSQPLSTLIPSIRRTLPYATGFSSNHAAHILSLLSRQFNAVAFSIGWWKETAKSMKCSVYLIRSLDALLDLFHSLNDTGQSQLIEGHSTFEQGSDDQMDDAFLKHVLQRDDTALLIHPPFLSPLLNTLSLIQPSLITQVLSDENDDNDTMAIKQEALPPPEGEEAFSFVKNAPDKDSISQLNGDQNSVIPFPASFGLTQIKPYLLAILEHSFSFSLLASLTQIIFTHLVEAAKDDQVGVRTQALVQLSALLTSPTSDIITAHSKDTLSLVSIIQQSISDTSSKVREAAVSVAGQVIGKRDNSTLDQNQLWCLHILIDRTNDSSLAVRKKALQLLFFFILRSSQTFPDQINEQQVPIIKVLKAILLRTDDGDFGIRDDSAWELGELWFRGFHRNRPPDNQVTTAVPSPAEAVSPLSARVDLLILSVRSVKDSSLQREDWFISLFDRIIKMGFASQDVSTNDGNVGVLDAIASELVRKLPNSTVPEQGNTPTKDSQDNDGATVVHSHSTLDILRTIGILCQHDATVFVPHASFLFTYIHIPDSSHGSVSPTQDPSTFVLKEILNILKLILNKTRNGLDTTSEDVALNVSPDDLEVAENCLCKLLVTLKWNVLLEPTVETLSILISKHTHNSSILFNLLIRHLRFLQLSQNLRDATFKETVDQDARNFELCYTLKPSASSTTTNQGKNLQHYQLIINPTSQKHSVLHQMFSFDSFPFPFIQNTRIPHSTTLATLVRSILIISYLFKHFDFSTIPLKDMLDSVNLGGSASPHVDKTSSLAALMELTPTNITFRVFKMVVYFSTFRNEYIAARAIEATGNILSANRWLLLYPFVRKEWNEEVPLRNEYIKQMRVKTHPKTEEEVSVTWLQQMSLWLNGLPGRPVSVAIKAAQMRALLTIFQSERARLLKSTRLHIMQKDVQFRGLGNTNQKVKRAEPSFSPRRNVVKPRSVKKPKLAMDSSDNSSQSSGESSSPATPAPVKTRPTQQQTPPARTGSLSAHLMQTFLKPITNGAIDFQSEELRRTSVEVIGVGLKDGIIHPSTIIPSLVCVLLDPVQRNADLAFSHLQTSILARSGGKPKKTSNKAVNIAEDALLAMGFTQKPKKGSLSGWISVSAIAEGIVDSFRFLQQISIYQARRSASSPRFPPGPNISSLSFPLISQLYALLISATDVHSGIALISDIGGWIWRDYEAIKDTVSHSDAVFHFQRGVFLCSVMAGLPISSQEELVTELQVLNGMIMKMMPDLDNTAASQNADPKPSEDLSTEHGMLVDDEIEQDQPPEIGVTKKTQRKSSPPMIHVSLCQLCLFRAVLLFRSSLRTYYGIKLDDEVDVHLDVSEIGTQKKVAVKRDKFGQSMEVSLPVSIQTTTELQRKGGDEKGGMTIDRLIVIVDELQELVDEEESGMGGAAILVKQIEDALGQKKTKTPRKKAAKPKQASKKRKKERDDWSEENSDSEFFERKSLPVRSTRNKRTSGKEAYPLMLSSDDSDDS</sequence>
<feature type="compositionally biased region" description="Acidic residues" evidence="1">
    <location>
        <begin position="2131"/>
        <end position="2140"/>
    </location>
</feature>
<feature type="region of interest" description="Disordered" evidence="1">
    <location>
        <begin position="1169"/>
        <end position="1192"/>
    </location>
</feature>
<evidence type="ECO:0000256" key="1">
    <source>
        <dbReference type="SAM" id="MobiDB-lite"/>
    </source>
</evidence>
<feature type="domain" description="Sister chromatid cohesion C-terminal" evidence="2">
    <location>
        <begin position="1686"/>
        <end position="1754"/>
    </location>
</feature>
<dbReference type="Proteomes" id="UP001281761">
    <property type="component" value="Unassembled WGS sequence"/>
</dbReference>
<dbReference type="InterPro" id="IPR011989">
    <property type="entry name" value="ARM-like"/>
</dbReference>
<evidence type="ECO:0000259" key="2">
    <source>
        <dbReference type="Pfam" id="PF12830"/>
    </source>
</evidence>
<dbReference type="EMBL" id="JARBJD010000206">
    <property type="protein sequence ID" value="KAK2947267.1"/>
    <property type="molecule type" value="Genomic_DNA"/>
</dbReference>
<dbReference type="SUPFAM" id="SSF48371">
    <property type="entry name" value="ARM repeat"/>
    <property type="match status" value="1"/>
</dbReference>
<feature type="compositionally biased region" description="Basic residues" evidence="1">
    <location>
        <begin position="1631"/>
        <end position="1642"/>
    </location>
</feature>
<comment type="caution">
    <text evidence="3">The sequence shown here is derived from an EMBL/GenBank/DDBJ whole genome shotgun (WGS) entry which is preliminary data.</text>
</comment>
<proteinExistence type="predicted"/>
<dbReference type="Gene3D" id="1.25.10.10">
    <property type="entry name" value="Leucine-rich Repeat Variant"/>
    <property type="match status" value="1"/>
</dbReference>
<feature type="compositionally biased region" description="Polar residues" evidence="1">
    <location>
        <begin position="1170"/>
        <end position="1183"/>
    </location>
</feature>
<name>A0ABQ9X674_9EUKA</name>
<feature type="compositionally biased region" description="Polar residues" evidence="1">
    <location>
        <begin position="1670"/>
        <end position="1682"/>
    </location>
</feature>
<feature type="region of interest" description="Disordered" evidence="1">
    <location>
        <begin position="2105"/>
        <end position="2175"/>
    </location>
</feature>
<reference evidence="3 4" key="1">
    <citation type="journal article" date="2022" name="bioRxiv">
        <title>Genomics of Preaxostyla Flagellates Illuminates Evolutionary Transitions and the Path Towards Mitochondrial Loss.</title>
        <authorList>
            <person name="Novak L.V.F."/>
            <person name="Treitli S.C."/>
            <person name="Pyrih J."/>
            <person name="Halakuc P."/>
            <person name="Pipaliya S.V."/>
            <person name="Vacek V."/>
            <person name="Brzon O."/>
            <person name="Soukal P."/>
            <person name="Eme L."/>
            <person name="Dacks J.B."/>
            <person name="Karnkowska A."/>
            <person name="Elias M."/>
            <person name="Hampl V."/>
        </authorList>
    </citation>
    <scope>NUCLEOTIDE SEQUENCE [LARGE SCALE GENOMIC DNA]</scope>
    <source>
        <strain evidence="3">NAU3</strain>
        <tissue evidence="3">Gut</tissue>
    </source>
</reference>
<protein>
    <recommendedName>
        <fullName evidence="2">Sister chromatid cohesion C-terminal domain-containing protein</fullName>
    </recommendedName>
</protein>
<feature type="compositionally biased region" description="Basic residues" evidence="1">
    <location>
        <begin position="604"/>
        <end position="615"/>
    </location>
</feature>
<evidence type="ECO:0000313" key="3">
    <source>
        <dbReference type="EMBL" id="KAK2947267.1"/>
    </source>
</evidence>
<gene>
    <name evidence="3" type="ORF">BLNAU_17828</name>
</gene>
<organism evidence="3 4">
    <name type="scientific">Blattamonas nauphoetae</name>
    <dbReference type="NCBI Taxonomy" id="2049346"/>
    <lineage>
        <taxon>Eukaryota</taxon>
        <taxon>Metamonada</taxon>
        <taxon>Preaxostyla</taxon>
        <taxon>Oxymonadida</taxon>
        <taxon>Blattamonas</taxon>
    </lineage>
</organism>
<dbReference type="InterPro" id="IPR016024">
    <property type="entry name" value="ARM-type_fold"/>
</dbReference>
<keyword evidence="4" id="KW-1185">Reference proteome</keyword>
<dbReference type="InterPro" id="IPR024986">
    <property type="entry name" value="Nipped-B_C"/>
</dbReference>
<dbReference type="Pfam" id="PF12830">
    <property type="entry name" value="Nipped-B_C"/>
    <property type="match status" value="1"/>
</dbReference>
<accession>A0ABQ9X674</accession>